<sequence length="198" mass="21096">MRENQENAVDAATAQALLDTEPDRDRTHLFVDVRTPGEYQTAHIPGAINLPMDQLTANLDRIVSEAGGRLVLVCQSGARAEQCRTRLADAGLSTATVLNGGMGAWTAAGGPVVHGEQRWSLERQVRLVAGLIVLVSVLASIAWEPAKYVAAFIGAGLTFAALTNTCGMAILLSKLPYNRPATSEDVETSLQRLRGETS</sequence>
<dbReference type="PANTHER" id="PTHR44086">
    <property type="entry name" value="THIOSULFATE SULFURTRANSFERASE RDL2, MITOCHONDRIAL-RELATED"/>
    <property type="match status" value="1"/>
</dbReference>
<evidence type="ECO:0000256" key="1">
    <source>
        <dbReference type="SAM" id="Phobius"/>
    </source>
</evidence>
<protein>
    <submittedName>
        <fullName evidence="3">Rhodanese-like domain-containing protein</fullName>
    </submittedName>
</protein>
<dbReference type="SMART" id="SM00450">
    <property type="entry name" value="RHOD"/>
    <property type="match status" value="1"/>
</dbReference>
<keyword evidence="1" id="KW-1133">Transmembrane helix</keyword>
<dbReference type="RefSeq" id="WP_310911116.1">
    <property type="nucleotide sequence ID" value="NZ_JAVLVT010000001.1"/>
</dbReference>
<dbReference type="EMBL" id="JAVLVT010000001">
    <property type="protein sequence ID" value="MDS1269658.1"/>
    <property type="molecule type" value="Genomic_DNA"/>
</dbReference>
<accession>A0ABU2H2Y1</accession>
<evidence type="ECO:0000259" key="2">
    <source>
        <dbReference type="PROSITE" id="PS50206"/>
    </source>
</evidence>
<dbReference type="InterPro" id="IPR001307">
    <property type="entry name" value="Thiosulphate_STrfase_CS"/>
</dbReference>
<proteinExistence type="predicted"/>
<dbReference type="Gene3D" id="3.40.250.10">
    <property type="entry name" value="Rhodanese-like domain"/>
    <property type="match status" value="1"/>
</dbReference>
<dbReference type="Pfam" id="PF00581">
    <property type="entry name" value="Rhodanese"/>
    <property type="match status" value="1"/>
</dbReference>
<reference evidence="4" key="1">
    <citation type="submission" date="2023-07" db="EMBL/GenBank/DDBJ databases">
        <title>Novel species in the genus Lipingzhangella isolated from Sambhar Salt Lake.</title>
        <authorList>
            <person name="Jiya N."/>
            <person name="Kajale S."/>
            <person name="Sharma A."/>
        </authorList>
    </citation>
    <scope>NUCLEOTIDE SEQUENCE [LARGE SCALE GENOMIC DNA]</scope>
    <source>
        <strain evidence="4">LS1_29</strain>
    </source>
</reference>
<dbReference type="InterPro" id="IPR036873">
    <property type="entry name" value="Rhodanese-like_dom_sf"/>
</dbReference>
<dbReference type="InterPro" id="IPR001763">
    <property type="entry name" value="Rhodanese-like_dom"/>
</dbReference>
<dbReference type="Gene3D" id="6.10.140.1340">
    <property type="match status" value="1"/>
</dbReference>
<dbReference type="CDD" id="cd00158">
    <property type="entry name" value="RHOD"/>
    <property type="match status" value="1"/>
</dbReference>
<gene>
    <name evidence="3" type="ORF">RIF23_05060</name>
</gene>
<comment type="caution">
    <text evidence="3">The sequence shown here is derived from an EMBL/GenBank/DDBJ whole genome shotgun (WGS) entry which is preliminary data.</text>
</comment>
<dbReference type="InterPro" id="IPR021309">
    <property type="entry name" value="YgaP-like_TM"/>
</dbReference>
<organism evidence="3 4">
    <name type="scientific">Lipingzhangella rawalii</name>
    <dbReference type="NCBI Taxonomy" id="2055835"/>
    <lineage>
        <taxon>Bacteria</taxon>
        <taxon>Bacillati</taxon>
        <taxon>Actinomycetota</taxon>
        <taxon>Actinomycetes</taxon>
        <taxon>Streptosporangiales</taxon>
        <taxon>Nocardiopsidaceae</taxon>
        <taxon>Lipingzhangella</taxon>
    </lineage>
</organism>
<keyword evidence="4" id="KW-1185">Reference proteome</keyword>
<dbReference type="Proteomes" id="UP001250214">
    <property type="component" value="Unassembled WGS sequence"/>
</dbReference>
<feature type="domain" description="Rhodanese" evidence="2">
    <location>
        <begin position="24"/>
        <end position="114"/>
    </location>
</feature>
<dbReference type="PANTHER" id="PTHR44086:SF13">
    <property type="entry name" value="THIOSULFATE SULFURTRANSFERASE PSPE"/>
    <property type="match status" value="1"/>
</dbReference>
<dbReference type="SUPFAM" id="SSF52821">
    <property type="entry name" value="Rhodanese/Cell cycle control phosphatase"/>
    <property type="match status" value="1"/>
</dbReference>
<dbReference type="PROSITE" id="PS00380">
    <property type="entry name" value="RHODANESE_1"/>
    <property type="match status" value="1"/>
</dbReference>
<evidence type="ECO:0000313" key="3">
    <source>
        <dbReference type="EMBL" id="MDS1269658.1"/>
    </source>
</evidence>
<dbReference type="PROSITE" id="PS50206">
    <property type="entry name" value="RHODANESE_3"/>
    <property type="match status" value="1"/>
</dbReference>
<evidence type="ECO:0000313" key="4">
    <source>
        <dbReference type="Proteomes" id="UP001250214"/>
    </source>
</evidence>
<dbReference type="Pfam" id="PF11127">
    <property type="entry name" value="YgaP-like_TM"/>
    <property type="match status" value="1"/>
</dbReference>
<keyword evidence="1" id="KW-0472">Membrane</keyword>
<feature type="transmembrane region" description="Helical" evidence="1">
    <location>
        <begin position="149"/>
        <end position="172"/>
    </location>
</feature>
<name>A0ABU2H2Y1_9ACTN</name>
<keyword evidence="1" id="KW-0812">Transmembrane</keyword>
<feature type="transmembrane region" description="Helical" evidence="1">
    <location>
        <begin position="125"/>
        <end position="143"/>
    </location>
</feature>